<reference evidence="1" key="2">
    <citation type="submission" date="2025-03" db="EMBL/GenBank/DDBJ databases">
        <authorList>
            <consortium name="ELIXIR-Norway"/>
            <consortium name="Elixir Norway"/>
        </authorList>
    </citation>
    <scope>NUCLEOTIDE SEQUENCE</scope>
</reference>
<name>A0AC59YXB8_RANTA</name>
<organism evidence="1 2">
    <name type="scientific">Rangifer tarandus platyrhynchus</name>
    <name type="common">Svalbard reindeer</name>
    <dbReference type="NCBI Taxonomy" id="3082113"/>
    <lineage>
        <taxon>Eukaryota</taxon>
        <taxon>Metazoa</taxon>
        <taxon>Chordata</taxon>
        <taxon>Craniata</taxon>
        <taxon>Vertebrata</taxon>
        <taxon>Euteleostomi</taxon>
        <taxon>Mammalia</taxon>
        <taxon>Eutheria</taxon>
        <taxon>Laurasiatheria</taxon>
        <taxon>Artiodactyla</taxon>
        <taxon>Ruminantia</taxon>
        <taxon>Pecora</taxon>
        <taxon>Cervidae</taxon>
        <taxon>Odocoileinae</taxon>
        <taxon>Rangifer</taxon>
    </lineage>
</organism>
<gene>
    <name evidence="1" type="ORF">MRATA1EN22A_LOCUS11380</name>
</gene>
<dbReference type="Proteomes" id="UP001162501">
    <property type="component" value="Chromosome 21"/>
</dbReference>
<reference evidence="1" key="1">
    <citation type="submission" date="2023-05" db="EMBL/GenBank/DDBJ databases">
        <authorList>
            <consortium name="ELIXIR-Norway"/>
        </authorList>
    </citation>
    <scope>NUCLEOTIDE SEQUENCE</scope>
</reference>
<proteinExistence type="predicted"/>
<sequence length="127" mass="13702">MLSQLIWGADLEVRTWPCPPTTLASTSPEALGPLLAATHNGLPGRTEGAGRGGAEMTFLGGWGSHSTPPPPGLASFFFSCRRLNCQFPPPGWDPQLEPPYYREGGRQGAPQFVNVINPEVSDFHRCN</sequence>
<dbReference type="EMBL" id="OX596105">
    <property type="protein sequence ID" value="CAN0057070.1"/>
    <property type="molecule type" value="Genomic_DNA"/>
</dbReference>
<evidence type="ECO:0000313" key="2">
    <source>
        <dbReference type="Proteomes" id="UP001162501"/>
    </source>
</evidence>
<accession>A0AC59YXB8</accession>
<evidence type="ECO:0000313" key="1">
    <source>
        <dbReference type="EMBL" id="CAN0057070.1"/>
    </source>
</evidence>
<protein>
    <submittedName>
        <fullName evidence="1">Uncharacterized protein</fullName>
    </submittedName>
</protein>